<proteinExistence type="predicted"/>
<sequence>MAAPDEDQRFIKPFILHKSAKSLSLVEFVCYHIC</sequence>
<name>A0A078HBH4_BRANA</name>
<gene>
    <name evidence="1" type="primary">BnaA06g11170D</name>
    <name evidence="1" type="ORF">GSBRNA2T00057986001</name>
</gene>
<accession>A0A078HBH4</accession>
<dbReference type="Proteomes" id="UP000028999">
    <property type="component" value="Unassembled WGS sequence"/>
</dbReference>
<evidence type="ECO:0000313" key="1">
    <source>
        <dbReference type="EMBL" id="CDY35107.1"/>
    </source>
</evidence>
<dbReference type="PaxDb" id="3708-A0A078HBH4"/>
<keyword evidence="2" id="KW-1185">Reference proteome</keyword>
<organism evidence="1 2">
    <name type="scientific">Brassica napus</name>
    <name type="common">Rape</name>
    <dbReference type="NCBI Taxonomy" id="3708"/>
    <lineage>
        <taxon>Eukaryota</taxon>
        <taxon>Viridiplantae</taxon>
        <taxon>Streptophyta</taxon>
        <taxon>Embryophyta</taxon>
        <taxon>Tracheophyta</taxon>
        <taxon>Spermatophyta</taxon>
        <taxon>Magnoliopsida</taxon>
        <taxon>eudicotyledons</taxon>
        <taxon>Gunneridae</taxon>
        <taxon>Pentapetalae</taxon>
        <taxon>rosids</taxon>
        <taxon>malvids</taxon>
        <taxon>Brassicales</taxon>
        <taxon>Brassicaceae</taxon>
        <taxon>Brassiceae</taxon>
        <taxon>Brassica</taxon>
    </lineage>
</organism>
<dbReference type="AlphaFoldDB" id="A0A078HBH4"/>
<protein>
    <submittedName>
        <fullName evidence="1">BnaA06g11170D protein</fullName>
    </submittedName>
</protein>
<dbReference type="Gramene" id="CDY35107">
    <property type="protein sequence ID" value="CDY35107"/>
    <property type="gene ID" value="GSBRNA2T00057986001"/>
</dbReference>
<dbReference type="EMBL" id="LK032346">
    <property type="protein sequence ID" value="CDY35107.1"/>
    <property type="molecule type" value="Genomic_DNA"/>
</dbReference>
<evidence type="ECO:0000313" key="2">
    <source>
        <dbReference type="Proteomes" id="UP000028999"/>
    </source>
</evidence>
<reference evidence="1 2" key="1">
    <citation type="journal article" date="2014" name="Science">
        <title>Plant genetics. Early allopolyploid evolution in the post-Neolithic Brassica napus oilseed genome.</title>
        <authorList>
            <person name="Chalhoub B."/>
            <person name="Denoeud F."/>
            <person name="Liu S."/>
            <person name="Parkin I.A."/>
            <person name="Tang H."/>
            <person name="Wang X."/>
            <person name="Chiquet J."/>
            <person name="Belcram H."/>
            <person name="Tong C."/>
            <person name="Samans B."/>
            <person name="Correa M."/>
            <person name="Da Silva C."/>
            <person name="Just J."/>
            <person name="Falentin C."/>
            <person name="Koh C.S."/>
            <person name="Le Clainche I."/>
            <person name="Bernard M."/>
            <person name="Bento P."/>
            <person name="Noel B."/>
            <person name="Labadie K."/>
            <person name="Alberti A."/>
            <person name="Charles M."/>
            <person name="Arnaud D."/>
            <person name="Guo H."/>
            <person name="Daviaud C."/>
            <person name="Alamery S."/>
            <person name="Jabbari K."/>
            <person name="Zhao M."/>
            <person name="Edger P.P."/>
            <person name="Chelaifa H."/>
            <person name="Tack D."/>
            <person name="Lassalle G."/>
            <person name="Mestiri I."/>
            <person name="Schnel N."/>
            <person name="Le Paslier M.C."/>
            <person name="Fan G."/>
            <person name="Renault V."/>
            <person name="Bayer P.E."/>
            <person name="Golicz A.A."/>
            <person name="Manoli S."/>
            <person name="Lee T.H."/>
            <person name="Thi V.H."/>
            <person name="Chalabi S."/>
            <person name="Hu Q."/>
            <person name="Fan C."/>
            <person name="Tollenaere R."/>
            <person name="Lu Y."/>
            <person name="Battail C."/>
            <person name="Shen J."/>
            <person name="Sidebottom C.H."/>
            <person name="Wang X."/>
            <person name="Canaguier A."/>
            <person name="Chauveau A."/>
            <person name="Berard A."/>
            <person name="Deniot G."/>
            <person name="Guan M."/>
            <person name="Liu Z."/>
            <person name="Sun F."/>
            <person name="Lim Y.P."/>
            <person name="Lyons E."/>
            <person name="Town C.D."/>
            <person name="Bancroft I."/>
            <person name="Wang X."/>
            <person name="Meng J."/>
            <person name="Ma J."/>
            <person name="Pires J.C."/>
            <person name="King G.J."/>
            <person name="Brunel D."/>
            <person name="Delourme R."/>
            <person name="Renard M."/>
            <person name="Aury J.M."/>
            <person name="Adams K.L."/>
            <person name="Batley J."/>
            <person name="Snowdon R.J."/>
            <person name="Tost J."/>
            <person name="Edwards D."/>
            <person name="Zhou Y."/>
            <person name="Hua W."/>
            <person name="Sharpe A.G."/>
            <person name="Paterson A.H."/>
            <person name="Guan C."/>
            <person name="Wincker P."/>
        </authorList>
    </citation>
    <scope>NUCLEOTIDE SEQUENCE [LARGE SCALE GENOMIC DNA]</scope>
    <source>
        <strain evidence="2">cv. Darmor-bzh</strain>
    </source>
</reference>